<dbReference type="AlphaFoldDB" id="A0A9N9C684"/>
<evidence type="ECO:0000313" key="1">
    <source>
        <dbReference type="EMBL" id="CAG8588576.1"/>
    </source>
</evidence>
<accession>A0A9N9C684</accession>
<organism evidence="1 2">
    <name type="scientific">Ambispora leptoticha</name>
    <dbReference type="NCBI Taxonomy" id="144679"/>
    <lineage>
        <taxon>Eukaryota</taxon>
        <taxon>Fungi</taxon>
        <taxon>Fungi incertae sedis</taxon>
        <taxon>Mucoromycota</taxon>
        <taxon>Glomeromycotina</taxon>
        <taxon>Glomeromycetes</taxon>
        <taxon>Archaeosporales</taxon>
        <taxon>Ambisporaceae</taxon>
        <taxon>Ambispora</taxon>
    </lineage>
</organism>
<protein>
    <submittedName>
        <fullName evidence="1">7487_t:CDS:1</fullName>
    </submittedName>
</protein>
<gene>
    <name evidence="1" type="ORF">ALEPTO_LOCUS7592</name>
</gene>
<reference evidence="1" key="1">
    <citation type="submission" date="2021-06" db="EMBL/GenBank/DDBJ databases">
        <authorList>
            <person name="Kallberg Y."/>
            <person name="Tangrot J."/>
            <person name="Rosling A."/>
        </authorList>
    </citation>
    <scope>NUCLEOTIDE SEQUENCE</scope>
    <source>
        <strain evidence="1">FL130A</strain>
    </source>
</reference>
<proteinExistence type="predicted"/>
<sequence length="52" mass="5342">MIDSPFSEVLFTLSSGSIDSGDLLSLGFLFTVSGGSELSKVPDVEATRASAC</sequence>
<dbReference type="EMBL" id="CAJVPS010003427">
    <property type="protein sequence ID" value="CAG8588576.1"/>
    <property type="molecule type" value="Genomic_DNA"/>
</dbReference>
<comment type="caution">
    <text evidence="1">The sequence shown here is derived from an EMBL/GenBank/DDBJ whole genome shotgun (WGS) entry which is preliminary data.</text>
</comment>
<evidence type="ECO:0000313" key="2">
    <source>
        <dbReference type="Proteomes" id="UP000789508"/>
    </source>
</evidence>
<dbReference type="Proteomes" id="UP000789508">
    <property type="component" value="Unassembled WGS sequence"/>
</dbReference>
<keyword evidence="2" id="KW-1185">Reference proteome</keyword>
<name>A0A9N9C684_9GLOM</name>